<keyword evidence="2" id="KW-1185">Reference proteome</keyword>
<name>A0A3M2LEK3_9NOCA</name>
<comment type="caution">
    <text evidence="1">The sequence shown here is derived from an EMBL/GenBank/DDBJ whole genome shotgun (WGS) entry which is preliminary data.</text>
</comment>
<evidence type="ECO:0008006" key="3">
    <source>
        <dbReference type="Google" id="ProtNLM"/>
    </source>
</evidence>
<dbReference type="AlphaFoldDB" id="A0A3M2LEK3"/>
<sequence length="92" mass="10431">MRESASAREYARNMAKQITDSHLREHCAEVLDELDAGQEFVIIRDGHPIGELHATPRRREITTAELQARLALFPWNDSGNDVLAEIDAVFPF</sequence>
<evidence type="ECO:0000313" key="2">
    <source>
        <dbReference type="Proteomes" id="UP000279275"/>
    </source>
</evidence>
<organism evidence="1 2">
    <name type="scientific">Nocardia stercoris</name>
    <dbReference type="NCBI Taxonomy" id="2483361"/>
    <lineage>
        <taxon>Bacteria</taxon>
        <taxon>Bacillati</taxon>
        <taxon>Actinomycetota</taxon>
        <taxon>Actinomycetes</taxon>
        <taxon>Mycobacteriales</taxon>
        <taxon>Nocardiaceae</taxon>
        <taxon>Nocardia</taxon>
    </lineage>
</organism>
<proteinExistence type="predicted"/>
<dbReference type="EMBL" id="RFFH01000001">
    <property type="protein sequence ID" value="RMI35496.1"/>
    <property type="molecule type" value="Genomic_DNA"/>
</dbReference>
<reference evidence="1 2" key="1">
    <citation type="submission" date="2018-10" db="EMBL/GenBank/DDBJ databases">
        <title>Isolation from cow dung.</title>
        <authorList>
            <person name="Ling L."/>
        </authorList>
    </citation>
    <scope>NUCLEOTIDE SEQUENCE [LARGE SCALE GENOMIC DNA]</scope>
    <source>
        <strain evidence="1 2">NEAU-LL90</strain>
    </source>
</reference>
<gene>
    <name evidence="1" type="ORF">EBN03_04385</name>
</gene>
<accession>A0A3M2LEK3</accession>
<evidence type="ECO:0000313" key="1">
    <source>
        <dbReference type="EMBL" id="RMI35496.1"/>
    </source>
</evidence>
<protein>
    <recommendedName>
        <fullName evidence="3">Type II toxin-antitoxin system prevent-host-death family antitoxin</fullName>
    </recommendedName>
</protein>
<dbReference type="Proteomes" id="UP000279275">
    <property type="component" value="Unassembled WGS sequence"/>
</dbReference>